<dbReference type="Pfam" id="PF11160">
    <property type="entry name" value="Hva1_TUDOR"/>
    <property type="match status" value="1"/>
</dbReference>
<feature type="compositionally biased region" description="Basic residues" evidence="1">
    <location>
        <begin position="70"/>
        <end position="81"/>
    </location>
</feature>
<sequence length="112" mass="12681">MQDEDRKLLDRWILTFLEPPPVVDPELMRRLLAEHDARTEPAMTDKTFKPGDTVRWDHSQGSSKGEVVRKLTRPTKIKGHKVAASPSEPEYLVESDKTGARAAHKPDALRKA</sequence>
<evidence type="ECO:0000259" key="2">
    <source>
        <dbReference type="Pfam" id="PF11160"/>
    </source>
</evidence>
<feature type="compositionally biased region" description="Basic and acidic residues" evidence="1">
    <location>
        <begin position="94"/>
        <end position="112"/>
    </location>
</feature>
<dbReference type="RefSeq" id="WP_249751429.1">
    <property type="nucleotide sequence ID" value="NZ_CP097298.1"/>
</dbReference>
<evidence type="ECO:0000313" key="4">
    <source>
        <dbReference type="Proteomes" id="UP001055429"/>
    </source>
</evidence>
<feature type="domain" description="Hypervirulence associated protein TUDOR" evidence="2">
    <location>
        <begin position="51"/>
        <end position="109"/>
    </location>
</feature>
<evidence type="ECO:0000313" key="3">
    <source>
        <dbReference type="EMBL" id="URI15737.1"/>
    </source>
</evidence>
<feature type="region of interest" description="Disordered" evidence="1">
    <location>
        <begin position="41"/>
        <end position="112"/>
    </location>
</feature>
<feature type="compositionally biased region" description="Basic and acidic residues" evidence="1">
    <location>
        <begin position="46"/>
        <end position="58"/>
    </location>
</feature>
<name>A0ABY4SLZ9_9CAUL</name>
<dbReference type="EMBL" id="CP097649">
    <property type="protein sequence ID" value="URI15737.1"/>
    <property type="molecule type" value="Genomic_DNA"/>
</dbReference>
<dbReference type="Proteomes" id="UP001055429">
    <property type="component" value="Chromosome"/>
</dbReference>
<gene>
    <name evidence="3" type="ORF">M8231_01685</name>
</gene>
<dbReference type="InterPro" id="IPR021331">
    <property type="entry name" value="Hva1_TUDOR"/>
</dbReference>
<reference evidence="3" key="1">
    <citation type="submission" date="2022-05" db="EMBL/GenBank/DDBJ databases">
        <title>Brevundimonas albigilva TT17 genome sequence.</title>
        <authorList>
            <person name="Lee K."/>
            <person name="Son H."/>
        </authorList>
    </citation>
    <scope>NUCLEOTIDE SEQUENCE</scope>
    <source>
        <strain evidence="3">TT17</strain>
    </source>
</reference>
<keyword evidence="4" id="KW-1185">Reference proteome</keyword>
<dbReference type="Gene3D" id="2.30.30.1060">
    <property type="match status" value="1"/>
</dbReference>
<proteinExistence type="predicted"/>
<protein>
    <submittedName>
        <fullName evidence="3">DUF2945 domain-containing protein</fullName>
    </submittedName>
</protein>
<organism evidence="3 4">
    <name type="scientific">Brevundimonas albigilva</name>
    <dbReference type="NCBI Taxonomy" id="1312364"/>
    <lineage>
        <taxon>Bacteria</taxon>
        <taxon>Pseudomonadati</taxon>
        <taxon>Pseudomonadota</taxon>
        <taxon>Alphaproteobacteria</taxon>
        <taxon>Caulobacterales</taxon>
        <taxon>Caulobacteraceae</taxon>
        <taxon>Brevundimonas</taxon>
    </lineage>
</organism>
<evidence type="ECO:0000256" key="1">
    <source>
        <dbReference type="SAM" id="MobiDB-lite"/>
    </source>
</evidence>
<accession>A0ABY4SLZ9</accession>